<accession>A0ABZ2N8W8</accession>
<proteinExistence type="inferred from homology"/>
<dbReference type="Proteomes" id="UP001387364">
    <property type="component" value="Chromosome"/>
</dbReference>
<reference evidence="11 12" key="1">
    <citation type="submission" date="2024-02" db="EMBL/GenBank/DDBJ databases">
        <title>Seven novel Bacillus-like species.</title>
        <authorList>
            <person name="Liu G."/>
        </authorList>
    </citation>
    <scope>NUCLEOTIDE SEQUENCE [LARGE SCALE GENOMIC DNA]</scope>
    <source>
        <strain evidence="11 12">FJAT-52991</strain>
    </source>
</reference>
<organism evidence="11 12">
    <name type="scientific">Bacillus kandeliae</name>
    <dbReference type="NCBI Taxonomy" id="3129297"/>
    <lineage>
        <taxon>Bacteria</taxon>
        <taxon>Bacillati</taxon>
        <taxon>Bacillota</taxon>
        <taxon>Bacilli</taxon>
        <taxon>Bacillales</taxon>
        <taxon>Bacillaceae</taxon>
        <taxon>Bacillus</taxon>
    </lineage>
</organism>
<keyword evidence="3" id="KW-0309">Germination</keyword>
<evidence type="ECO:0000256" key="3">
    <source>
        <dbReference type="ARBA" id="ARBA00022544"/>
    </source>
</evidence>
<dbReference type="InterPro" id="IPR038501">
    <property type="entry name" value="Spore_GerAC_C_sf"/>
</dbReference>
<comment type="similarity">
    <text evidence="2">Belongs to the GerABKC lipoprotein family.</text>
</comment>
<evidence type="ECO:0000313" key="12">
    <source>
        <dbReference type="Proteomes" id="UP001387364"/>
    </source>
</evidence>
<dbReference type="RefSeq" id="WP_338753717.1">
    <property type="nucleotide sequence ID" value="NZ_CP147404.1"/>
</dbReference>
<evidence type="ECO:0000256" key="4">
    <source>
        <dbReference type="ARBA" id="ARBA00022729"/>
    </source>
</evidence>
<feature type="signal peptide" evidence="8">
    <location>
        <begin position="1"/>
        <end position="22"/>
    </location>
</feature>
<dbReference type="NCBIfam" id="TIGR02887">
    <property type="entry name" value="spore_ger_x_C"/>
    <property type="match status" value="1"/>
</dbReference>
<evidence type="ECO:0000256" key="1">
    <source>
        <dbReference type="ARBA" id="ARBA00004635"/>
    </source>
</evidence>
<keyword evidence="4 8" id="KW-0732">Signal</keyword>
<dbReference type="Pfam" id="PF25198">
    <property type="entry name" value="Spore_GerAC_N"/>
    <property type="match status" value="1"/>
</dbReference>
<feature type="domain" description="Spore germination protein N-terminal" evidence="10">
    <location>
        <begin position="26"/>
        <end position="202"/>
    </location>
</feature>
<dbReference type="InterPro" id="IPR057336">
    <property type="entry name" value="GerAC_N"/>
</dbReference>
<gene>
    <name evidence="11" type="ORF">WDJ61_05660</name>
</gene>
<feature type="chain" id="PRO_5045624521" evidence="8">
    <location>
        <begin position="23"/>
        <end position="388"/>
    </location>
</feature>
<dbReference type="PROSITE" id="PS51257">
    <property type="entry name" value="PROKAR_LIPOPROTEIN"/>
    <property type="match status" value="1"/>
</dbReference>
<keyword evidence="5" id="KW-0472">Membrane</keyword>
<evidence type="ECO:0000259" key="10">
    <source>
        <dbReference type="Pfam" id="PF25198"/>
    </source>
</evidence>
<keyword evidence="12" id="KW-1185">Reference proteome</keyword>
<dbReference type="Pfam" id="PF05504">
    <property type="entry name" value="Spore_GerAC"/>
    <property type="match status" value="1"/>
</dbReference>
<evidence type="ECO:0000259" key="9">
    <source>
        <dbReference type="Pfam" id="PF05504"/>
    </source>
</evidence>
<evidence type="ECO:0000256" key="6">
    <source>
        <dbReference type="ARBA" id="ARBA00023139"/>
    </source>
</evidence>
<dbReference type="InterPro" id="IPR008844">
    <property type="entry name" value="Spore_GerAC-like"/>
</dbReference>
<dbReference type="Gene3D" id="3.30.300.210">
    <property type="entry name" value="Nutrient germinant receptor protein C, domain 3"/>
    <property type="match status" value="1"/>
</dbReference>
<dbReference type="EMBL" id="CP147404">
    <property type="protein sequence ID" value="WXB94113.1"/>
    <property type="molecule type" value="Genomic_DNA"/>
</dbReference>
<name>A0ABZ2N8W8_9BACI</name>
<evidence type="ECO:0000313" key="11">
    <source>
        <dbReference type="EMBL" id="WXB94113.1"/>
    </source>
</evidence>
<dbReference type="PANTHER" id="PTHR35789:SF1">
    <property type="entry name" value="SPORE GERMINATION PROTEIN B3"/>
    <property type="match status" value="1"/>
</dbReference>
<sequence length="388" mass="44319">MKNYVKQILLYTAFLMTPLLLAGCWDANEPEQMLYIQGVGVDYKKDEFVVYLQIINPGLLAKSESTGGVSEAKVVVGRGTGKTVNEAIFDIYRSSQRRLFWGHINFFIFTDKALENDALKALMDLFDRYRETRYGSWLFVTKEPLFDIMTTLPPSKSSTVFAKLSDPESSYKQRSLIKPIDMRELFISLNEPPHEAVIPFVKLAKDTWKSDEGKNPAVQIDGIASITRKTLKGIMSYKKVPGLQWVNEDLKRNEISLTGEYSDISLLVEKVKIKKKPIVKGTDVSFALSIDATVLLREITSKKNLKKIEQSAEKVFKDEIVQTFNQGLKMDTDLFRLSEALYRKDVHTWKKIEKNGKIPLTSDTLNELSVNVKVKMTRGERQRKRPTL</sequence>
<evidence type="ECO:0000256" key="2">
    <source>
        <dbReference type="ARBA" id="ARBA00007886"/>
    </source>
</evidence>
<feature type="domain" description="Spore germination GerAC-like C-terminal" evidence="9">
    <location>
        <begin position="221"/>
        <end position="376"/>
    </location>
</feature>
<comment type="subcellular location">
    <subcellularLocation>
        <location evidence="1">Membrane</location>
        <topology evidence="1">Lipid-anchor</topology>
    </subcellularLocation>
</comment>
<protein>
    <submittedName>
        <fullName evidence="11">Ger(X)C family spore germination protein</fullName>
    </submittedName>
</protein>
<evidence type="ECO:0000256" key="5">
    <source>
        <dbReference type="ARBA" id="ARBA00023136"/>
    </source>
</evidence>
<keyword evidence="6" id="KW-0564">Palmitate</keyword>
<keyword evidence="7" id="KW-0449">Lipoprotein</keyword>
<dbReference type="PANTHER" id="PTHR35789">
    <property type="entry name" value="SPORE GERMINATION PROTEIN B3"/>
    <property type="match status" value="1"/>
</dbReference>
<evidence type="ECO:0000256" key="8">
    <source>
        <dbReference type="SAM" id="SignalP"/>
    </source>
</evidence>
<dbReference type="InterPro" id="IPR046953">
    <property type="entry name" value="Spore_GerAC-like_C"/>
</dbReference>
<evidence type="ECO:0000256" key="7">
    <source>
        <dbReference type="ARBA" id="ARBA00023288"/>
    </source>
</evidence>